<reference evidence="15 16" key="2">
    <citation type="submission" date="2020-01" db="EMBL/GenBank/DDBJ databases">
        <title>Clostridiaceae sp. nov. isolated from the gut of human by culturomics.</title>
        <authorList>
            <person name="Chang Y."/>
        </authorList>
    </citation>
    <scope>NUCLEOTIDE SEQUENCE [LARGE SCALE GENOMIC DNA]</scope>
    <source>
        <strain evidence="15 16">DONG20-135</strain>
    </source>
</reference>
<dbReference type="SUPFAM" id="SSF48179">
    <property type="entry name" value="6-phosphogluconate dehydrogenase C-terminal domain-like"/>
    <property type="match status" value="1"/>
</dbReference>
<organism evidence="15 16">
    <name type="scientific">Copranaerobaculum intestinale</name>
    <dbReference type="NCBI Taxonomy" id="2692629"/>
    <lineage>
        <taxon>Bacteria</taxon>
        <taxon>Bacillati</taxon>
        <taxon>Bacillota</taxon>
        <taxon>Erysipelotrichia</taxon>
        <taxon>Erysipelotrichales</taxon>
        <taxon>Erysipelotrichaceae</taxon>
        <taxon>Copranaerobaculum</taxon>
    </lineage>
</organism>
<dbReference type="Pfam" id="PF03807">
    <property type="entry name" value="F420_oxidored"/>
    <property type="match status" value="1"/>
</dbReference>
<evidence type="ECO:0000259" key="13">
    <source>
        <dbReference type="Pfam" id="PF03807"/>
    </source>
</evidence>
<keyword evidence="5 9" id="KW-0641">Proline biosynthesis</keyword>
<keyword evidence="16" id="KW-1185">Reference proteome</keyword>
<dbReference type="NCBIfam" id="TIGR00112">
    <property type="entry name" value="proC"/>
    <property type="match status" value="1"/>
</dbReference>
<dbReference type="Pfam" id="PF14748">
    <property type="entry name" value="P5CR_dimer"/>
    <property type="match status" value="1"/>
</dbReference>
<evidence type="ECO:0000256" key="5">
    <source>
        <dbReference type="ARBA" id="ARBA00022650"/>
    </source>
</evidence>
<dbReference type="RefSeq" id="WP_160623834.1">
    <property type="nucleotide sequence ID" value="NZ_WUUQ01000001.1"/>
</dbReference>
<proteinExistence type="inferred from homology"/>
<gene>
    <name evidence="9 15" type="primary">proC</name>
    <name evidence="15" type="ORF">GSF08_00055</name>
</gene>
<dbReference type="InterPro" id="IPR000304">
    <property type="entry name" value="Pyrroline-COOH_reductase"/>
</dbReference>
<feature type="domain" description="Pyrroline-5-carboxylate reductase dimerisation" evidence="14">
    <location>
        <begin position="163"/>
        <end position="265"/>
    </location>
</feature>
<comment type="similarity">
    <text evidence="2 9 12">Belongs to the pyrroline-5-carboxylate reductase family.</text>
</comment>
<accession>A0A6N8U333</accession>
<dbReference type="PANTHER" id="PTHR11645:SF0">
    <property type="entry name" value="PYRROLINE-5-CARBOXYLATE REDUCTASE 3"/>
    <property type="match status" value="1"/>
</dbReference>
<comment type="pathway">
    <text evidence="9 12">Amino-acid biosynthesis; L-proline biosynthesis; L-proline from L-glutamate 5-semialdehyde: step 1/1.</text>
</comment>
<dbReference type="UniPathway" id="UPA00098">
    <property type="reaction ID" value="UER00361"/>
</dbReference>
<dbReference type="PIRSF" id="PIRSF000193">
    <property type="entry name" value="Pyrrol-5-carb_rd"/>
    <property type="match status" value="1"/>
</dbReference>
<sequence length="272" mass="29225">MKKTIGFIGCGNMGKAIAEGILKAGAVSGENMYITDHHLDRLKTLKNTYHVQLAEQAETAKISDILVLGVKPHMYRDLIEEIRDQVKENVIIVDIAAGQTIDNVQHMFGREIKVARIMPNTPAAVMEGMTALCGSSNMNTDEIIMMKELFSSFGRCEILSETIVSAAGTASGASPAFIYMLIEAMADGAVLLGMKREQAYTFCAQAVLGSARMVLESGLHPGALKDQVCSPGGSTIEGVAVLENRGFRSAVIEAMRAANSKSEAMKKHNEAN</sequence>
<evidence type="ECO:0000256" key="4">
    <source>
        <dbReference type="ARBA" id="ARBA00022605"/>
    </source>
</evidence>
<evidence type="ECO:0000313" key="16">
    <source>
        <dbReference type="Proteomes" id="UP000434036"/>
    </source>
</evidence>
<evidence type="ECO:0000256" key="10">
    <source>
        <dbReference type="NCBIfam" id="TIGR00112"/>
    </source>
</evidence>
<dbReference type="InterPro" id="IPR036291">
    <property type="entry name" value="NAD(P)-bd_dom_sf"/>
</dbReference>
<evidence type="ECO:0000256" key="8">
    <source>
        <dbReference type="ARBA" id="ARBA00058118"/>
    </source>
</evidence>
<dbReference type="EC" id="1.5.1.2" evidence="9 10"/>
<dbReference type="AlphaFoldDB" id="A0A6N8U333"/>
<keyword evidence="4 9" id="KW-0028">Amino-acid biosynthesis</keyword>
<dbReference type="Gene3D" id="1.10.3730.10">
    <property type="entry name" value="ProC C-terminal domain-like"/>
    <property type="match status" value="1"/>
</dbReference>
<dbReference type="InterPro" id="IPR053790">
    <property type="entry name" value="P5CR-like_CS"/>
</dbReference>
<evidence type="ECO:0000256" key="2">
    <source>
        <dbReference type="ARBA" id="ARBA00005525"/>
    </source>
</evidence>
<dbReference type="InterPro" id="IPR029036">
    <property type="entry name" value="P5CR_dimer"/>
</dbReference>
<evidence type="ECO:0000256" key="12">
    <source>
        <dbReference type="RuleBase" id="RU003903"/>
    </source>
</evidence>
<dbReference type="InterPro" id="IPR028939">
    <property type="entry name" value="P5C_Rdtase_cat_N"/>
</dbReference>
<reference evidence="15 16" key="1">
    <citation type="submission" date="2019-12" db="EMBL/GenBank/DDBJ databases">
        <authorList>
            <person name="Yang R."/>
        </authorList>
    </citation>
    <scope>NUCLEOTIDE SEQUENCE [LARGE SCALE GENOMIC DNA]</scope>
    <source>
        <strain evidence="15 16">DONG20-135</strain>
    </source>
</reference>
<dbReference type="PROSITE" id="PS00521">
    <property type="entry name" value="P5CR"/>
    <property type="match status" value="1"/>
</dbReference>
<dbReference type="Gene3D" id="3.40.50.720">
    <property type="entry name" value="NAD(P)-binding Rossmann-like Domain"/>
    <property type="match status" value="1"/>
</dbReference>
<dbReference type="SUPFAM" id="SSF51735">
    <property type="entry name" value="NAD(P)-binding Rossmann-fold domains"/>
    <property type="match status" value="1"/>
</dbReference>
<evidence type="ECO:0000259" key="14">
    <source>
        <dbReference type="Pfam" id="PF14748"/>
    </source>
</evidence>
<evidence type="ECO:0000256" key="7">
    <source>
        <dbReference type="ARBA" id="ARBA00023002"/>
    </source>
</evidence>
<evidence type="ECO:0000313" key="15">
    <source>
        <dbReference type="EMBL" id="MXQ72331.1"/>
    </source>
</evidence>
<comment type="catalytic activity">
    <reaction evidence="9">
        <text>L-proline + NAD(+) = (S)-1-pyrroline-5-carboxylate + NADH + 2 H(+)</text>
        <dbReference type="Rhea" id="RHEA:14105"/>
        <dbReference type="ChEBI" id="CHEBI:15378"/>
        <dbReference type="ChEBI" id="CHEBI:17388"/>
        <dbReference type="ChEBI" id="CHEBI:57540"/>
        <dbReference type="ChEBI" id="CHEBI:57945"/>
        <dbReference type="ChEBI" id="CHEBI:60039"/>
        <dbReference type="EC" id="1.5.1.2"/>
    </reaction>
</comment>
<dbReference type="EMBL" id="WUUQ01000001">
    <property type="protein sequence ID" value="MXQ72331.1"/>
    <property type="molecule type" value="Genomic_DNA"/>
</dbReference>
<dbReference type="GO" id="GO:0004735">
    <property type="term" value="F:pyrroline-5-carboxylate reductase activity"/>
    <property type="evidence" value="ECO:0007669"/>
    <property type="project" value="UniProtKB-UniRule"/>
</dbReference>
<keyword evidence="3 9" id="KW-0963">Cytoplasm</keyword>
<comment type="subcellular location">
    <subcellularLocation>
        <location evidence="1 9">Cytoplasm</location>
    </subcellularLocation>
</comment>
<keyword evidence="7 9" id="KW-0560">Oxidoreductase</keyword>
<comment type="function">
    <text evidence="8 9">Catalyzes the reduction of 1-pyrroline-5-carboxylate (PCA) to L-proline.</text>
</comment>
<evidence type="ECO:0000256" key="9">
    <source>
        <dbReference type="HAMAP-Rule" id="MF_01925"/>
    </source>
</evidence>
<dbReference type="GO" id="GO:0055129">
    <property type="term" value="P:L-proline biosynthetic process"/>
    <property type="evidence" value="ECO:0007669"/>
    <property type="project" value="UniProtKB-UniRule"/>
</dbReference>
<dbReference type="InterPro" id="IPR008927">
    <property type="entry name" value="6-PGluconate_DH-like_C_sf"/>
</dbReference>
<feature type="domain" description="Pyrroline-5-carboxylate reductase catalytic N-terminal" evidence="13">
    <location>
        <begin position="4"/>
        <end position="98"/>
    </location>
</feature>
<evidence type="ECO:0000256" key="11">
    <source>
        <dbReference type="PIRSR" id="PIRSR000193-1"/>
    </source>
</evidence>
<protein>
    <recommendedName>
        <fullName evidence="9 10">Pyrroline-5-carboxylate reductase</fullName>
        <shortName evidence="9">P5C reductase</shortName>
        <shortName evidence="9">P5CR</shortName>
        <ecNumber evidence="9 10">1.5.1.2</ecNumber>
    </recommendedName>
    <alternativeName>
        <fullName evidence="9">PCA reductase</fullName>
    </alternativeName>
</protein>
<dbReference type="FunFam" id="1.10.3730.10:FF:000001">
    <property type="entry name" value="Pyrroline-5-carboxylate reductase"/>
    <property type="match status" value="1"/>
</dbReference>
<evidence type="ECO:0000256" key="6">
    <source>
        <dbReference type="ARBA" id="ARBA00022857"/>
    </source>
</evidence>
<dbReference type="GO" id="GO:0005737">
    <property type="term" value="C:cytoplasm"/>
    <property type="evidence" value="ECO:0007669"/>
    <property type="project" value="UniProtKB-SubCell"/>
</dbReference>
<comment type="catalytic activity">
    <reaction evidence="9 12">
        <text>L-proline + NADP(+) = (S)-1-pyrroline-5-carboxylate + NADPH + 2 H(+)</text>
        <dbReference type="Rhea" id="RHEA:14109"/>
        <dbReference type="ChEBI" id="CHEBI:15378"/>
        <dbReference type="ChEBI" id="CHEBI:17388"/>
        <dbReference type="ChEBI" id="CHEBI:57783"/>
        <dbReference type="ChEBI" id="CHEBI:58349"/>
        <dbReference type="ChEBI" id="CHEBI:60039"/>
        <dbReference type="EC" id="1.5.1.2"/>
    </reaction>
</comment>
<dbReference type="FunFam" id="3.40.50.720:FF:000190">
    <property type="entry name" value="Pyrroline-5-carboxylate reductase"/>
    <property type="match status" value="1"/>
</dbReference>
<evidence type="ECO:0000256" key="3">
    <source>
        <dbReference type="ARBA" id="ARBA00022490"/>
    </source>
</evidence>
<dbReference type="Proteomes" id="UP000434036">
    <property type="component" value="Unassembled WGS sequence"/>
</dbReference>
<name>A0A6N8U333_9FIRM</name>
<evidence type="ECO:0000256" key="1">
    <source>
        <dbReference type="ARBA" id="ARBA00004496"/>
    </source>
</evidence>
<feature type="binding site" evidence="11">
    <location>
        <begin position="8"/>
        <end position="13"/>
    </location>
    <ligand>
        <name>NADP(+)</name>
        <dbReference type="ChEBI" id="CHEBI:58349"/>
    </ligand>
</feature>
<dbReference type="PANTHER" id="PTHR11645">
    <property type="entry name" value="PYRROLINE-5-CARBOXYLATE REDUCTASE"/>
    <property type="match status" value="1"/>
</dbReference>
<comment type="caution">
    <text evidence="15">The sequence shown here is derived from an EMBL/GenBank/DDBJ whole genome shotgun (WGS) entry which is preliminary data.</text>
</comment>
<keyword evidence="6 9" id="KW-0521">NADP</keyword>
<dbReference type="HAMAP" id="MF_01925">
    <property type="entry name" value="P5C_reductase"/>
    <property type="match status" value="1"/>
</dbReference>